<dbReference type="InterPro" id="IPR002241">
    <property type="entry name" value="Glyco_hydro_27"/>
</dbReference>
<keyword evidence="2 6" id="KW-0732">Signal</keyword>
<evidence type="ECO:0000256" key="1">
    <source>
        <dbReference type="ARBA" id="ARBA00009743"/>
    </source>
</evidence>
<evidence type="ECO:0000256" key="3">
    <source>
        <dbReference type="ARBA" id="ARBA00022801"/>
    </source>
</evidence>
<gene>
    <name evidence="8" type="ORF">JOM49_003687</name>
</gene>
<dbReference type="PANTHER" id="PTHR11452">
    <property type="entry name" value="ALPHA-GALACTOSIDASE/ALPHA-N-ACETYLGALACTOSAMINIDASE"/>
    <property type="match status" value="1"/>
</dbReference>
<dbReference type="GO" id="GO:0004557">
    <property type="term" value="F:alpha-galactosidase activity"/>
    <property type="evidence" value="ECO:0007669"/>
    <property type="project" value="UniProtKB-EC"/>
</dbReference>
<dbReference type="Pfam" id="PF10633">
    <property type="entry name" value="NPCBM_assoc"/>
    <property type="match status" value="1"/>
</dbReference>
<comment type="similarity">
    <text evidence="1 5">Belongs to the glycosyl hydrolase 27 family.</text>
</comment>
<evidence type="ECO:0000256" key="4">
    <source>
        <dbReference type="ARBA" id="ARBA00023295"/>
    </source>
</evidence>
<comment type="catalytic activity">
    <reaction evidence="5">
        <text>Hydrolysis of terminal, non-reducing alpha-D-galactose residues in alpha-D-galactosides, including galactose oligosaccharides, galactomannans and galactolipids.</text>
        <dbReference type="EC" id="3.2.1.22"/>
    </reaction>
</comment>
<name>A0ABS4PRV6_9PSEU</name>
<evidence type="ECO:0000256" key="2">
    <source>
        <dbReference type="ARBA" id="ARBA00022729"/>
    </source>
</evidence>
<proteinExistence type="inferred from homology"/>
<evidence type="ECO:0000313" key="9">
    <source>
        <dbReference type="Proteomes" id="UP000741013"/>
    </source>
</evidence>
<dbReference type="Gene3D" id="3.20.20.70">
    <property type="entry name" value="Aldolase class I"/>
    <property type="match status" value="1"/>
</dbReference>
<dbReference type="InterPro" id="IPR013783">
    <property type="entry name" value="Ig-like_fold"/>
</dbReference>
<keyword evidence="4 5" id="KW-0326">Glycosidase</keyword>
<evidence type="ECO:0000256" key="5">
    <source>
        <dbReference type="RuleBase" id="RU361168"/>
    </source>
</evidence>
<dbReference type="InterPro" id="IPR013222">
    <property type="entry name" value="Glyco_hyd_98_carb-bd"/>
</dbReference>
<dbReference type="PRINTS" id="PR00740">
    <property type="entry name" value="GLHYDRLASE27"/>
</dbReference>
<dbReference type="InterPro" id="IPR013780">
    <property type="entry name" value="Glyco_hydro_b"/>
</dbReference>
<evidence type="ECO:0000256" key="6">
    <source>
        <dbReference type="SAM" id="SignalP"/>
    </source>
</evidence>
<evidence type="ECO:0000259" key="7">
    <source>
        <dbReference type="SMART" id="SM00776"/>
    </source>
</evidence>
<feature type="domain" description="Glycosyl hydrolase family 98 putative carbohydrate-binding module" evidence="7">
    <location>
        <begin position="524"/>
        <end position="667"/>
    </location>
</feature>
<dbReference type="SUPFAM" id="SSF51011">
    <property type="entry name" value="Glycosyl hydrolase domain"/>
    <property type="match status" value="1"/>
</dbReference>
<comment type="caution">
    <text evidence="8">The sequence shown here is derived from an EMBL/GenBank/DDBJ whole genome shotgun (WGS) entry which is preliminary data.</text>
</comment>
<dbReference type="SUPFAM" id="SSF49785">
    <property type="entry name" value="Galactose-binding domain-like"/>
    <property type="match status" value="1"/>
</dbReference>
<dbReference type="RefSeq" id="WP_209665499.1">
    <property type="nucleotide sequence ID" value="NZ_JAGGMS010000001.1"/>
</dbReference>
<evidence type="ECO:0000313" key="8">
    <source>
        <dbReference type="EMBL" id="MBP2182161.1"/>
    </source>
</evidence>
<dbReference type="InterPro" id="IPR008979">
    <property type="entry name" value="Galactose-bd-like_sf"/>
</dbReference>
<protein>
    <recommendedName>
        <fullName evidence="5">Alpha-galactosidase</fullName>
        <ecNumber evidence="5">3.2.1.22</ecNumber>
    </recommendedName>
    <alternativeName>
        <fullName evidence="5">Melibiase</fullName>
    </alternativeName>
</protein>
<dbReference type="InterPro" id="IPR018905">
    <property type="entry name" value="A-galactase_NEW3"/>
</dbReference>
<dbReference type="Gene3D" id="2.60.40.10">
    <property type="entry name" value="Immunoglobulins"/>
    <property type="match status" value="1"/>
</dbReference>
<dbReference type="Pfam" id="PF08305">
    <property type="entry name" value="NPCBM"/>
    <property type="match status" value="1"/>
</dbReference>
<dbReference type="InterPro" id="IPR041233">
    <property type="entry name" value="Melibiase_C"/>
</dbReference>
<dbReference type="PANTHER" id="PTHR11452:SF75">
    <property type="entry name" value="ALPHA-GALACTOSIDASE MEL1"/>
    <property type="match status" value="1"/>
</dbReference>
<accession>A0ABS4PRV6</accession>
<dbReference type="EMBL" id="JAGGMS010000001">
    <property type="protein sequence ID" value="MBP2182161.1"/>
    <property type="molecule type" value="Genomic_DNA"/>
</dbReference>
<dbReference type="CDD" id="cd14792">
    <property type="entry name" value="GH27"/>
    <property type="match status" value="1"/>
</dbReference>
<dbReference type="Gene3D" id="2.60.120.1060">
    <property type="entry name" value="NPCBM/NEW2 domain"/>
    <property type="match status" value="1"/>
</dbReference>
<dbReference type="InterPro" id="IPR017853">
    <property type="entry name" value="GH"/>
</dbReference>
<dbReference type="Pfam" id="PF16499">
    <property type="entry name" value="Melibiase_2"/>
    <property type="match status" value="1"/>
</dbReference>
<reference evidence="8 9" key="1">
    <citation type="submission" date="2021-03" db="EMBL/GenBank/DDBJ databases">
        <title>Sequencing the genomes of 1000 actinobacteria strains.</title>
        <authorList>
            <person name="Klenk H.-P."/>
        </authorList>
    </citation>
    <scope>NUCLEOTIDE SEQUENCE [LARGE SCALE GENOMIC DNA]</scope>
    <source>
        <strain evidence="8 9">DSM 45510</strain>
    </source>
</reference>
<dbReference type="InterPro" id="IPR038637">
    <property type="entry name" value="NPCBM_sf"/>
</dbReference>
<keyword evidence="3 5" id="KW-0378">Hydrolase</keyword>
<dbReference type="InterPro" id="IPR013785">
    <property type="entry name" value="Aldolase_TIM"/>
</dbReference>
<sequence length="668" mass="69283">MPALSPPRIGALLAAVCLLGCVPVLASPPASAATGVATTPPMGFNNKFVTGCGSGLNEQTILGIADTMVATGLRDAGYEFVNIDDCWALPERGASGELVPDPVRFPRGVEAIADDLHARGLKLGLYGGAGTKTCATPGIPGSFGHEEQDAATFAAWGVDHLKYDNCNNQGVDAKQRYSAMADALRDTGRPIVFAICDWGINKPWGWAQGIGHSWRTMIDINDTWARLLTVIKQNMNLAGYAGPGGWNDPDLLMTGNGGMSATEYRTQFALWAVMAAPLLVSADLRQATSETLDLLRNPDLVGVNQDPLGAQGAPIRSQDGTHVFVKPLANGDRAVVLFNETDTARRIGTSATELGLPQAAGYRVRDAWTHQDAHTAGPVNATVPPHATAVYRIGTDRHWYKYPPLTDAAAEPELAYPGALTVVAPGGTAAVTSTLTNSGNLPASSVQASLSAPAGWSVQAGSPTTRPVLPGGKQFGTQWAISVPPGTSPGKYALTANYSYSVPHQPTPVTTSYTVDLSVAATPASGSSILSDTNWIRATNGWGPVEKDLSNGEQFAADGQPITLGGTTHAKGLGTHAPASVEFFTGGACTSLDALVGVHDGKAGTVAFQVWADGALAYDSGVRTAAEPPLPISTDVTGAAFVRLVVTDGGDGTTEDHADWAAPTIQCG</sequence>
<dbReference type="Gene3D" id="2.60.40.1180">
    <property type="entry name" value="Golgi alpha-mannosidase II"/>
    <property type="match status" value="1"/>
</dbReference>
<dbReference type="Proteomes" id="UP000741013">
    <property type="component" value="Unassembled WGS sequence"/>
</dbReference>
<dbReference type="SMART" id="SM00776">
    <property type="entry name" value="NPCBM"/>
    <property type="match status" value="1"/>
</dbReference>
<dbReference type="EC" id="3.2.1.22" evidence="5"/>
<dbReference type="SUPFAM" id="SSF51445">
    <property type="entry name" value="(Trans)glycosidases"/>
    <property type="match status" value="1"/>
</dbReference>
<keyword evidence="9" id="KW-1185">Reference proteome</keyword>
<organism evidence="8 9">
    <name type="scientific">Amycolatopsis magusensis</name>
    <dbReference type="NCBI Taxonomy" id="882444"/>
    <lineage>
        <taxon>Bacteria</taxon>
        <taxon>Bacillati</taxon>
        <taxon>Actinomycetota</taxon>
        <taxon>Actinomycetes</taxon>
        <taxon>Pseudonocardiales</taxon>
        <taxon>Pseudonocardiaceae</taxon>
        <taxon>Amycolatopsis</taxon>
    </lineage>
</organism>
<dbReference type="Pfam" id="PF17801">
    <property type="entry name" value="Melibiase_C"/>
    <property type="match status" value="1"/>
</dbReference>
<keyword evidence="5" id="KW-1015">Disulfide bond</keyword>
<feature type="signal peptide" evidence="6">
    <location>
        <begin position="1"/>
        <end position="26"/>
    </location>
</feature>
<feature type="chain" id="PRO_5047526736" description="Alpha-galactosidase" evidence="6">
    <location>
        <begin position="27"/>
        <end position="668"/>
    </location>
</feature>